<dbReference type="InterPro" id="IPR036388">
    <property type="entry name" value="WH-like_DNA-bd_sf"/>
</dbReference>
<dbReference type="EMBL" id="LPLU01000058">
    <property type="protein sequence ID" value="KWK77909.1"/>
    <property type="molecule type" value="Genomic_DNA"/>
</dbReference>
<dbReference type="InterPro" id="IPR050397">
    <property type="entry name" value="Env_Response_Regulators"/>
</dbReference>
<dbReference type="Proteomes" id="UP000065504">
    <property type="component" value="Unassembled WGS sequence"/>
</dbReference>
<evidence type="ECO:0000256" key="1">
    <source>
        <dbReference type="ARBA" id="ARBA00023015"/>
    </source>
</evidence>
<dbReference type="Gene3D" id="2.60.120.10">
    <property type="entry name" value="Jelly Rolls"/>
    <property type="match status" value="1"/>
</dbReference>
<dbReference type="PANTHER" id="PTHR24567:SF74">
    <property type="entry name" value="HTH-TYPE TRANSCRIPTIONAL REGULATOR ARCR"/>
    <property type="match status" value="1"/>
</dbReference>
<dbReference type="InterPro" id="IPR036390">
    <property type="entry name" value="WH_DNA-bd_sf"/>
</dbReference>
<accession>A0A108CNE4</accession>
<dbReference type="SUPFAM" id="SSF51206">
    <property type="entry name" value="cAMP-binding domain-like"/>
    <property type="match status" value="1"/>
</dbReference>
<proteinExistence type="predicted"/>
<keyword evidence="3" id="KW-0804">Transcription</keyword>
<evidence type="ECO:0000256" key="3">
    <source>
        <dbReference type="ARBA" id="ARBA00023163"/>
    </source>
</evidence>
<dbReference type="AlphaFoldDB" id="A0A108CNE4"/>
<dbReference type="InterPro" id="IPR000595">
    <property type="entry name" value="cNMP-bd_dom"/>
</dbReference>
<reference evidence="5 6" key="1">
    <citation type="submission" date="2015-11" db="EMBL/GenBank/DDBJ databases">
        <title>Expanding the genomic diversity of Burkholderia species for the development of highly accurate diagnostics.</title>
        <authorList>
            <person name="Sahl J."/>
            <person name="Keim P."/>
            <person name="Wagner D."/>
        </authorList>
    </citation>
    <scope>NUCLEOTIDE SEQUENCE [LARGE SCALE GENOMIC DNA]</scope>
    <source>
        <strain evidence="5 6">MSMB782WGS</strain>
    </source>
</reference>
<dbReference type="GO" id="GO:0003700">
    <property type="term" value="F:DNA-binding transcription factor activity"/>
    <property type="evidence" value="ECO:0007669"/>
    <property type="project" value="TreeGrafter"/>
</dbReference>
<gene>
    <name evidence="5" type="ORF">WM16_10395</name>
</gene>
<name>A0A108CNE4_9BURK</name>
<dbReference type="SMART" id="SM00100">
    <property type="entry name" value="cNMP"/>
    <property type="match status" value="1"/>
</dbReference>
<evidence type="ECO:0000259" key="4">
    <source>
        <dbReference type="PROSITE" id="PS51063"/>
    </source>
</evidence>
<keyword evidence="2" id="KW-0238">DNA-binding</keyword>
<keyword evidence="1" id="KW-0805">Transcription regulation</keyword>
<dbReference type="GO" id="GO:0003677">
    <property type="term" value="F:DNA binding"/>
    <property type="evidence" value="ECO:0007669"/>
    <property type="project" value="UniProtKB-KW"/>
</dbReference>
<dbReference type="PROSITE" id="PS51063">
    <property type="entry name" value="HTH_CRP_2"/>
    <property type="match status" value="1"/>
</dbReference>
<organism evidence="5 6">
    <name type="scientific">Burkholderia ubonensis</name>
    <dbReference type="NCBI Taxonomy" id="101571"/>
    <lineage>
        <taxon>Bacteria</taxon>
        <taxon>Pseudomonadati</taxon>
        <taxon>Pseudomonadota</taxon>
        <taxon>Betaproteobacteria</taxon>
        <taxon>Burkholderiales</taxon>
        <taxon>Burkholderiaceae</taxon>
        <taxon>Burkholderia</taxon>
        <taxon>Burkholderia cepacia complex</taxon>
    </lineage>
</organism>
<comment type="caution">
    <text evidence="5">The sequence shown here is derived from an EMBL/GenBank/DDBJ whole genome shotgun (WGS) entry which is preliminary data.</text>
</comment>
<protein>
    <submittedName>
        <fullName evidence="5">Crp/Fnr family transcriptional regulator</fullName>
    </submittedName>
</protein>
<evidence type="ECO:0000256" key="2">
    <source>
        <dbReference type="ARBA" id="ARBA00023125"/>
    </source>
</evidence>
<dbReference type="InterPro" id="IPR018490">
    <property type="entry name" value="cNMP-bd_dom_sf"/>
</dbReference>
<dbReference type="RefSeq" id="WP_060234279.1">
    <property type="nucleotide sequence ID" value="NZ_LPLU01000058.1"/>
</dbReference>
<dbReference type="GO" id="GO:0005829">
    <property type="term" value="C:cytosol"/>
    <property type="evidence" value="ECO:0007669"/>
    <property type="project" value="TreeGrafter"/>
</dbReference>
<evidence type="ECO:0000313" key="6">
    <source>
        <dbReference type="Proteomes" id="UP000065504"/>
    </source>
</evidence>
<dbReference type="Pfam" id="PF13545">
    <property type="entry name" value="HTH_Crp_2"/>
    <property type="match status" value="1"/>
</dbReference>
<dbReference type="Gene3D" id="1.10.10.10">
    <property type="entry name" value="Winged helix-like DNA-binding domain superfamily/Winged helix DNA-binding domain"/>
    <property type="match status" value="1"/>
</dbReference>
<dbReference type="SUPFAM" id="SSF46785">
    <property type="entry name" value="Winged helix' DNA-binding domain"/>
    <property type="match status" value="1"/>
</dbReference>
<dbReference type="PANTHER" id="PTHR24567">
    <property type="entry name" value="CRP FAMILY TRANSCRIPTIONAL REGULATORY PROTEIN"/>
    <property type="match status" value="1"/>
</dbReference>
<dbReference type="SMART" id="SM00419">
    <property type="entry name" value="HTH_CRP"/>
    <property type="match status" value="1"/>
</dbReference>
<dbReference type="InterPro" id="IPR012318">
    <property type="entry name" value="HTH_CRP"/>
</dbReference>
<evidence type="ECO:0000313" key="5">
    <source>
        <dbReference type="EMBL" id="KWK77909.1"/>
    </source>
</evidence>
<sequence length="267" mass="30167">MLALQSDLHGNHLLSALPHDEWQALAPHLELVRLRAEQLLYDSGQRIHHVYFPTTAVVSMLYMMENGGSVEVAAVGREGMTGVPVLTGGEAMPNRVQVQYAGFAYRMSAQALRLHFARSECMQRLMLLYMHALLTQIAQMAACNRHHSLNKQLCRWLLIEVDRVGSYELAVTQQLISEMLGVRREGVTEAAGKLHREGLIHHSRGHIRVLDRKGLEASACECYGLVKREFDRLLPHQHRPARPEVCTFGRPEDEAICRLTPLHSPFI</sequence>
<dbReference type="InterPro" id="IPR014710">
    <property type="entry name" value="RmlC-like_jellyroll"/>
</dbReference>
<feature type="domain" description="HTH crp-type" evidence="4">
    <location>
        <begin position="147"/>
        <end position="213"/>
    </location>
</feature>